<dbReference type="Pfam" id="PF00860">
    <property type="entry name" value="Xan_ur_permease"/>
    <property type="match status" value="1"/>
</dbReference>
<keyword evidence="5 6" id="KW-0472">Membrane</keyword>
<evidence type="ECO:0000256" key="4">
    <source>
        <dbReference type="ARBA" id="ARBA00022989"/>
    </source>
</evidence>
<dbReference type="AlphaFoldDB" id="A0A0A9DVG6"/>
<comment type="subcellular location">
    <subcellularLocation>
        <location evidence="1">Membrane</location>
        <topology evidence="1">Multi-pass membrane protein</topology>
    </subcellularLocation>
</comment>
<feature type="transmembrane region" description="Helical" evidence="6">
    <location>
        <begin position="74"/>
        <end position="96"/>
    </location>
</feature>
<evidence type="ECO:0000313" key="7">
    <source>
        <dbReference type="EMBL" id="JAD87772.1"/>
    </source>
</evidence>
<evidence type="ECO:0000256" key="3">
    <source>
        <dbReference type="ARBA" id="ARBA00022692"/>
    </source>
</evidence>
<dbReference type="GO" id="GO:0016020">
    <property type="term" value="C:membrane"/>
    <property type="evidence" value="ECO:0007669"/>
    <property type="project" value="UniProtKB-SubCell"/>
</dbReference>
<sequence>MSSAPWIKIPYPFQWGTPIFTAGHSFGMMGAVLVSAFESTGAHFATARLAGATPPPGHVLSRSVGLQVEPIPEFLRLIFLHCIITTFVAALNEILLSI</sequence>
<dbReference type="EMBL" id="GBRH01210123">
    <property type="protein sequence ID" value="JAD87772.1"/>
    <property type="molecule type" value="Transcribed_RNA"/>
</dbReference>
<proteinExistence type="inferred from homology"/>
<keyword evidence="4 6" id="KW-1133">Transmembrane helix</keyword>
<keyword evidence="3 6" id="KW-0812">Transmembrane</keyword>
<evidence type="ECO:0000256" key="5">
    <source>
        <dbReference type="ARBA" id="ARBA00023136"/>
    </source>
</evidence>
<dbReference type="GO" id="GO:0022857">
    <property type="term" value="F:transmembrane transporter activity"/>
    <property type="evidence" value="ECO:0007669"/>
    <property type="project" value="InterPro"/>
</dbReference>
<reference evidence="7" key="1">
    <citation type="submission" date="2014-09" db="EMBL/GenBank/DDBJ databases">
        <authorList>
            <person name="Magalhaes I.L.F."/>
            <person name="Oliveira U."/>
            <person name="Santos F.R."/>
            <person name="Vidigal T.H.D.A."/>
            <person name="Brescovit A.D."/>
            <person name="Santos A.J."/>
        </authorList>
    </citation>
    <scope>NUCLEOTIDE SEQUENCE</scope>
    <source>
        <tissue evidence="7">Shoot tissue taken approximately 20 cm above the soil surface</tissue>
    </source>
</reference>
<evidence type="ECO:0000256" key="2">
    <source>
        <dbReference type="ARBA" id="ARBA00008821"/>
    </source>
</evidence>
<name>A0A0A9DVG6_ARUDO</name>
<reference evidence="7" key="2">
    <citation type="journal article" date="2015" name="Data Brief">
        <title>Shoot transcriptome of the giant reed, Arundo donax.</title>
        <authorList>
            <person name="Barrero R.A."/>
            <person name="Guerrero F.D."/>
            <person name="Moolhuijzen P."/>
            <person name="Goolsby J.A."/>
            <person name="Tidwell J."/>
            <person name="Bellgard S.E."/>
            <person name="Bellgard M.I."/>
        </authorList>
    </citation>
    <scope>NUCLEOTIDE SEQUENCE</scope>
    <source>
        <tissue evidence="7">Shoot tissue taken approximately 20 cm above the soil surface</tissue>
    </source>
</reference>
<evidence type="ECO:0000256" key="1">
    <source>
        <dbReference type="ARBA" id="ARBA00004141"/>
    </source>
</evidence>
<protein>
    <submittedName>
        <fullName evidence="7">PDE135</fullName>
    </submittedName>
</protein>
<accession>A0A0A9DVG6</accession>
<evidence type="ECO:0000256" key="6">
    <source>
        <dbReference type="SAM" id="Phobius"/>
    </source>
</evidence>
<comment type="similarity">
    <text evidence="2">Belongs to the nucleobase:cation symporter-2 (NCS2) (TC 2.A.40) family.</text>
</comment>
<dbReference type="PANTHER" id="PTHR11119">
    <property type="entry name" value="XANTHINE-URACIL / VITAMIN C PERMEASE FAMILY MEMBER"/>
    <property type="match status" value="1"/>
</dbReference>
<dbReference type="InterPro" id="IPR006043">
    <property type="entry name" value="NCS2"/>
</dbReference>
<organism evidence="7">
    <name type="scientific">Arundo donax</name>
    <name type="common">Giant reed</name>
    <name type="synonym">Donax arundinaceus</name>
    <dbReference type="NCBI Taxonomy" id="35708"/>
    <lineage>
        <taxon>Eukaryota</taxon>
        <taxon>Viridiplantae</taxon>
        <taxon>Streptophyta</taxon>
        <taxon>Embryophyta</taxon>
        <taxon>Tracheophyta</taxon>
        <taxon>Spermatophyta</taxon>
        <taxon>Magnoliopsida</taxon>
        <taxon>Liliopsida</taxon>
        <taxon>Poales</taxon>
        <taxon>Poaceae</taxon>
        <taxon>PACMAD clade</taxon>
        <taxon>Arundinoideae</taxon>
        <taxon>Arundineae</taxon>
        <taxon>Arundo</taxon>
    </lineage>
</organism>